<feature type="region of interest" description="Disordered" evidence="1">
    <location>
        <begin position="167"/>
        <end position="191"/>
    </location>
</feature>
<sequence>MPLSRPASSIYILRHFVMQAAYWSIDPDHVAEFLVQVLADASSARIGATSKTDPSIPSTDDGYANESSTHYNLHSSHSTSSTSITMVCFHLETLIKRIFEKQKQYAWRPSSQEENEEWEAAKPCPKECACSFKIPPVYTAPPEQPPRVVQGRKLTLDLAGRKLVFADYTNPPKPKGASTVYKPPRVRRTRR</sequence>
<organism evidence="2 3">
    <name type="scientific">Exophiala xenobiotica</name>
    <dbReference type="NCBI Taxonomy" id="348802"/>
    <lineage>
        <taxon>Eukaryota</taxon>
        <taxon>Fungi</taxon>
        <taxon>Dikarya</taxon>
        <taxon>Ascomycota</taxon>
        <taxon>Pezizomycotina</taxon>
        <taxon>Eurotiomycetes</taxon>
        <taxon>Chaetothyriomycetidae</taxon>
        <taxon>Chaetothyriales</taxon>
        <taxon>Herpotrichiellaceae</taxon>
        <taxon>Exophiala</taxon>
    </lineage>
</organism>
<dbReference type="GeneID" id="25324439"/>
<accession>A0A0D2EQL2</accession>
<keyword evidence="3" id="KW-1185">Reference proteome</keyword>
<feature type="compositionally biased region" description="Polar residues" evidence="1">
    <location>
        <begin position="49"/>
        <end position="58"/>
    </location>
</feature>
<dbReference type="HOGENOM" id="CLU_1421439_0_0_1"/>
<evidence type="ECO:0000313" key="3">
    <source>
        <dbReference type="Proteomes" id="UP000054342"/>
    </source>
</evidence>
<name>A0A0D2EQL2_9EURO</name>
<protein>
    <submittedName>
        <fullName evidence="2">Uncharacterized protein</fullName>
    </submittedName>
</protein>
<dbReference type="EMBL" id="KN847318">
    <property type="protein sequence ID" value="KIW57978.1"/>
    <property type="molecule type" value="Genomic_DNA"/>
</dbReference>
<evidence type="ECO:0000313" key="2">
    <source>
        <dbReference type="EMBL" id="KIW57978.1"/>
    </source>
</evidence>
<proteinExistence type="predicted"/>
<evidence type="ECO:0000256" key="1">
    <source>
        <dbReference type="SAM" id="MobiDB-lite"/>
    </source>
</evidence>
<dbReference type="RefSeq" id="XP_013318562.1">
    <property type="nucleotide sequence ID" value="XM_013463108.1"/>
</dbReference>
<feature type="region of interest" description="Disordered" evidence="1">
    <location>
        <begin position="48"/>
        <end position="75"/>
    </location>
</feature>
<dbReference type="AlphaFoldDB" id="A0A0D2EQL2"/>
<reference evidence="2 3" key="1">
    <citation type="submission" date="2015-01" db="EMBL/GenBank/DDBJ databases">
        <title>The Genome Sequence of Exophiala xenobiotica CBS118157.</title>
        <authorList>
            <consortium name="The Broad Institute Genomics Platform"/>
            <person name="Cuomo C."/>
            <person name="de Hoog S."/>
            <person name="Gorbushina A."/>
            <person name="Stielow B."/>
            <person name="Teixiera M."/>
            <person name="Abouelleil A."/>
            <person name="Chapman S.B."/>
            <person name="Priest M."/>
            <person name="Young S.K."/>
            <person name="Wortman J."/>
            <person name="Nusbaum C."/>
            <person name="Birren B."/>
        </authorList>
    </citation>
    <scope>NUCLEOTIDE SEQUENCE [LARGE SCALE GENOMIC DNA]</scope>
    <source>
        <strain evidence="2 3">CBS 118157</strain>
    </source>
</reference>
<gene>
    <name evidence="2" type="ORF">PV05_02531</name>
</gene>
<dbReference type="Proteomes" id="UP000054342">
    <property type="component" value="Unassembled WGS sequence"/>
</dbReference>